<feature type="non-terminal residue" evidence="1">
    <location>
        <position position="201"/>
    </location>
</feature>
<comment type="caution">
    <text evidence="1">The sequence shown here is derived from an EMBL/GenBank/DDBJ whole genome shotgun (WGS) entry which is preliminary data.</text>
</comment>
<evidence type="ECO:0000313" key="2">
    <source>
        <dbReference type="Proteomes" id="UP000886501"/>
    </source>
</evidence>
<sequence>PTSIDLVTAAGLTIIGENGEEVLFGALFRDRKVIVIFIRHFLCLFCEDYVRSISNSVTLEILEKRGVDLVLIGSGSAGMARIYKKMARFHFTVYTDPTLQLHEALGLYKTGDVQTEGLRERAVGRSYVKHNGRWTSLRMALRVAAAKAVHIGIDDCQPGDLEQLGGEFVFGPGLKSSFVHKMQNPRDHAPIVEVLEAAGVD</sequence>
<reference evidence="1" key="1">
    <citation type="submission" date="2019-10" db="EMBL/GenBank/DDBJ databases">
        <authorList>
            <consortium name="DOE Joint Genome Institute"/>
            <person name="Kuo A."/>
            <person name="Miyauchi S."/>
            <person name="Kiss E."/>
            <person name="Drula E."/>
            <person name="Kohler A."/>
            <person name="Sanchez-Garcia M."/>
            <person name="Andreopoulos B."/>
            <person name="Barry K.W."/>
            <person name="Bonito G."/>
            <person name="Buee M."/>
            <person name="Carver A."/>
            <person name="Chen C."/>
            <person name="Cichocki N."/>
            <person name="Clum A."/>
            <person name="Culley D."/>
            <person name="Crous P.W."/>
            <person name="Fauchery L."/>
            <person name="Girlanda M."/>
            <person name="Hayes R."/>
            <person name="Keri Z."/>
            <person name="Labutti K."/>
            <person name="Lipzen A."/>
            <person name="Lombard V."/>
            <person name="Magnuson J."/>
            <person name="Maillard F."/>
            <person name="Morin E."/>
            <person name="Murat C."/>
            <person name="Nolan M."/>
            <person name="Ohm R."/>
            <person name="Pangilinan J."/>
            <person name="Pereira M."/>
            <person name="Perotto S."/>
            <person name="Peter M."/>
            <person name="Riley R."/>
            <person name="Sitrit Y."/>
            <person name="Stielow B."/>
            <person name="Szollosi G."/>
            <person name="Zifcakova L."/>
            <person name="Stursova M."/>
            <person name="Spatafora J.W."/>
            <person name="Tedersoo L."/>
            <person name="Vaario L.-M."/>
            <person name="Yamada A."/>
            <person name="Yan M."/>
            <person name="Wang P."/>
            <person name="Xu J."/>
            <person name="Bruns T."/>
            <person name="Baldrian P."/>
            <person name="Vilgalys R."/>
            <person name="Henrissat B."/>
            <person name="Grigoriev I.V."/>
            <person name="Hibbett D."/>
            <person name="Nagy L.G."/>
            <person name="Martin F.M."/>
        </authorList>
    </citation>
    <scope>NUCLEOTIDE SEQUENCE</scope>
    <source>
        <strain evidence="1">P2</strain>
    </source>
</reference>
<keyword evidence="2" id="KW-1185">Reference proteome</keyword>
<protein>
    <submittedName>
        <fullName evidence="1">Uncharacterized protein</fullName>
    </submittedName>
</protein>
<accession>A0ACB6ZGF6</accession>
<dbReference type="EMBL" id="MU118009">
    <property type="protein sequence ID" value="KAF9648677.1"/>
    <property type="molecule type" value="Genomic_DNA"/>
</dbReference>
<reference evidence="1" key="2">
    <citation type="journal article" date="2020" name="Nat. Commun.">
        <title>Large-scale genome sequencing of mycorrhizal fungi provides insights into the early evolution of symbiotic traits.</title>
        <authorList>
            <person name="Miyauchi S."/>
            <person name="Kiss E."/>
            <person name="Kuo A."/>
            <person name="Drula E."/>
            <person name="Kohler A."/>
            <person name="Sanchez-Garcia M."/>
            <person name="Morin E."/>
            <person name="Andreopoulos B."/>
            <person name="Barry K.W."/>
            <person name="Bonito G."/>
            <person name="Buee M."/>
            <person name="Carver A."/>
            <person name="Chen C."/>
            <person name="Cichocki N."/>
            <person name="Clum A."/>
            <person name="Culley D."/>
            <person name="Crous P.W."/>
            <person name="Fauchery L."/>
            <person name="Girlanda M."/>
            <person name="Hayes R.D."/>
            <person name="Keri Z."/>
            <person name="LaButti K."/>
            <person name="Lipzen A."/>
            <person name="Lombard V."/>
            <person name="Magnuson J."/>
            <person name="Maillard F."/>
            <person name="Murat C."/>
            <person name="Nolan M."/>
            <person name="Ohm R.A."/>
            <person name="Pangilinan J."/>
            <person name="Pereira M.F."/>
            <person name="Perotto S."/>
            <person name="Peter M."/>
            <person name="Pfister S."/>
            <person name="Riley R."/>
            <person name="Sitrit Y."/>
            <person name="Stielow J.B."/>
            <person name="Szollosi G."/>
            <person name="Zifcakova L."/>
            <person name="Stursova M."/>
            <person name="Spatafora J.W."/>
            <person name="Tedersoo L."/>
            <person name="Vaario L.M."/>
            <person name="Yamada A."/>
            <person name="Yan M."/>
            <person name="Wang P."/>
            <person name="Xu J."/>
            <person name="Bruns T."/>
            <person name="Baldrian P."/>
            <person name="Vilgalys R."/>
            <person name="Dunand C."/>
            <person name="Henrissat B."/>
            <person name="Grigoriev I.V."/>
            <person name="Hibbett D."/>
            <person name="Nagy L.G."/>
            <person name="Martin F.M."/>
        </authorList>
    </citation>
    <scope>NUCLEOTIDE SEQUENCE</scope>
    <source>
        <strain evidence="1">P2</strain>
    </source>
</reference>
<proteinExistence type="predicted"/>
<feature type="non-terminal residue" evidence="1">
    <location>
        <position position="1"/>
    </location>
</feature>
<evidence type="ECO:0000313" key="1">
    <source>
        <dbReference type="EMBL" id="KAF9648677.1"/>
    </source>
</evidence>
<dbReference type="Proteomes" id="UP000886501">
    <property type="component" value="Unassembled WGS sequence"/>
</dbReference>
<organism evidence="1 2">
    <name type="scientific">Thelephora ganbajun</name>
    <name type="common">Ganba fungus</name>
    <dbReference type="NCBI Taxonomy" id="370292"/>
    <lineage>
        <taxon>Eukaryota</taxon>
        <taxon>Fungi</taxon>
        <taxon>Dikarya</taxon>
        <taxon>Basidiomycota</taxon>
        <taxon>Agaricomycotina</taxon>
        <taxon>Agaricomycetes</taxon>
        <taxon>Thelephorales</taxon>
        <taxon>Thelephoraceae</taxon>
        <taxon>Thelephora</taxon>
    </lineage>
</organism>
<gene>
    <name evidence="1" type="ORF">BDM02DRAFT_3078302</name>
</gene>
<name>A0ACB6ZGF6_THEGA</name>